<dbReference type="SMART" id="SM00353">
    <property type="entry name" value="HLH"/>
    <property type="match status" value="1"/>
</dbReference>
<dbReference type="GO" id="GO:0032502">
    <property type="term" value="P:developmental process"/>
    <property type="evidence" value="ECO:0007669"/>
    <property type="project" value="TreeGrafter"/>
</dbReference>
<feature type="compositionally biased region" description="Basic and acidic residues" evidence="1">
    <location>
        <begin position="179"/>
        <end position="201"/>
    </location>
</feature>
<dbReference type="OrthoDB" id="6125763at2759"/>
<dbReference type="Pfam" id="PF00010">
    <property type="entry name" value="HLH"/>
    <property type="match status" value="1"/>
</dbReference>
<dbReference type="SUPFAM" id="SSF47459">
    <property type="entry name" value="HLH, helix-loop-helix DNA-binding domain"/>
    <property type="match status" value="1"/>
</dbReference>
<feature type="region of interest" description="Disordered" evidence="1">
    <location>
        <begin position="1"/>
        <end position="26"/>
    </location>
</feature>
<dbReference type="Gene3D" id="4.10.280.10">
    <property type="entry name" value="Helix-loop-helix DNA-binding domain"/>
    <property type="match status" value="1"/>
</dbReference>
<dbReference type="PANTHER" id="PTHR23349">
    <property type="entry name" value="BASIC HELIX-LOOP-HELIX TRANSCRIPTION FACTOR, TWIST"/>
    <property type="match status" value="1"/>
</dbReference>
<dbReference type="InterPro" id="IPR050283">
    <property type="entry name" value="E-box_TF_Regulators"/>
</dbReference>
<organism evidence="2">
    <name type="scientific">Cyprideis torosa</name>
    <dbReference type="NCBI Taxonomy" id="163714"/>
    <lineage>
        <taxon>Eukaryota</taxon>
        <taxon>Metazoa</taxon>
        <taxon>Ecdysozoa</taxon>
        <taxon>Arthropoda</taxon>
        <taxon>Crustacea</taxon>
        <taxon>Oligostraca</taxon>
        <taxon>Ostracoda</taxon>
        <taxon>Podocopa</taxon>
        <taxon>Podocopida</taxon>
        <taxon>Cytherocopina</taxon>
        <taxon>Cytheroidea</taxon>
        <taxon>Cytherideidae</taxon>
        <taxon>Cyprideis</taxon>
    </lineage>
</organism>
<dbReference type="InterPro" id="IPR036638">
    <property type="entry name" value="HLH_DNA-bd_sf"/>
</dbReference>
<gene>
    <name evidence="2" type="ORF">CTOB1V02_LOCUS7208</name>
</gene>
<evidence type="ECO:0000313" key="2">
    <source>
        <dbReference type="EMBL" id="CAD7229336.1"/>
    </source>
</evidence>
<feature type="compositionally biased region" description="Basic and acidic residues" evidence="1">
    <location>
        <begin position="160"/>
        <end position="172"/>
    </location>
</feature>
<dbReference type="GO" id="GO:0000977">
    <property type="term" value="F:RNA polymerase II transcription regulatory region sequence-specific DNA binding"/>
    <property type="evidence" value="ECO:0007669"/>
    <property type="project" value="TreeGrafter"/>
</dbReference>
<dbReference type="EMBL" id="OB662013">
    <property type="protein sequence ID" value="CAD7229336.1"/>
    <property type="molecule type" value="Genomic_DNA"/>
</dbReference>
<feature type="compositionally biased region" description="Basic and acidic residues" evidence="1">
    <location>
        <begin position="133"/>
        <end position="142"/>
    </location>
</feature>
<dbReference type="AlphaFoldDB" id="A0A7R8WI26"/>
<feature type="compositionally biased region" description="Polar residues" evidence="1">
    <location>
        <begin position="86"/>
        <end position="101"/>
    </location>
</feature>
<evidence type="ECO:0000256" key="1">
    <source>
        <dbReference type="SAM" id="MobiDB-lite"/>
    </source>
</evidence>
<protein>
    <submittedName>
        <fullName evidence="2">Uncharacterized protein</fullName>
    </submittedName>
</protein>
<dbReference type="PANTHER" id="PTHR23349:SF97">
    <property type="entry name" value="BHLH DOMAIN-CONTAINING PROTEIN"/>
    <property type="match status" value="1"/>
</dbReference>
<dbReference type="GO" id="GO:0046983">
    <property type="term" value="F:protein dimerization activity"/>
    <property type="evidence" value="ECO:0007669"/>
    <property type="project" value="InterPro"/>
</dbReference>
<reference evidence="2" key="1">
    <citation type="submission" date="2020-11" db="EMBL/GenBank/DDBJ databases">
        <authorList>
            <person name="Tran Van P."/>
        </authorList>
    </citation>
    <scope>NUCLEOTIDE SEQUENCE</scope>
</reference>
<dbReference type="GO" id="GO:0000981">
    <property type="term" value="F:DNA-binding transcription factor activity, RNA polymerase II-specific"/>
    <property type="evidence" value="ECO:0007669"/>
    <property type="project" value="TreeGrafter"/>
</dbReference>
<accession>A0A7R8WI26</accession>
<proteinExistence type="predicted"/>
<name>A0A7R8WI26_9CRUS</name>
<feature type="region of interest" description="Disordered" evidence="1">
    <location>
        <begin position="342"/>
        <end position="366"/>
    </location>
</feature>
<dbReference type="CDD" id="cd11416">
    <property type="entry name" value="bHLH_TS_ceHLH13_like"/>
    <property type="match status" value="1"/>
</dbReference>
<dbReference type="PROSITE" id="PS50888">
    <property type="entry name" value="BHLH"/>
    <property type="match status" value="1"/>
</dbReference>
<sequence>MFDLEGQSAEETVNFSGDPRTSWGGQGDLSFYPQSWFPLEKESEKRWRGDLSFPNLRSSSVMSKTLLKTPQEGVEEMMLNLPGAFHSQSHSESEQVDTSQSPRHHQNLGPTAVTYTDLQPPPPPSYPSLLEHPSADRHEDLPSTHPRMHHYGTHSSAELHQQEELPEEDRSFSVHSRARLRDSSDSPRLPEDDEYCQERSEGGGPYKVQRQAANVRERKRMLSRPPASSINSAFEELRLHVPTFPYEKRLSKIDTLHLAIAYIALLRDLLHSDLDPVNFVDKCLRGEIKTPRVEEWSTSDLLARLTWIKWQNLGVNPNCRAAFAAMSFSAQATGNPAIPPGYFPPGPPPHPHHGVPHPPSNEFHGTPTGGYSIPPHVHQHQFGIIPQPPLGKD</sequence>
<dbReference type="InterPro" id="IPR011598">
    <property type="entry name" value="bHLH_dom"/>
</dbReference>
<feature type="region of interest" description="Disordered" evidence="1">
    <location>
        <begin position="85"/>
        <end position="226"/>
    </location>
</feature>